<evidence type="ECO:0000313" key="3">
    <source>
        <dbReference type="Proteomes" id="UP001230035"/>
    </source>
</evidence>
<feature type="domain" description="Lipocalin-like" evidence="1">
    <location>
        <begin position="48"/>
        <end position="138"/>
    </location>
</feature>
<name>A0ABT6XRH1_9FLAO</name>
<reference evidence="2 3" key="1">
    <citation type="submission" date="2023-05" db="EMBL/GenBank/DDBJ databases">
        <title>Flavobacterium sedimenti sp. nov., isolated from the sediment.</title>
        <authorList>
            <person name="Wu N."/>
        </authorList>
    </citation>
    <scope>NUCLEOTIDE SEQUENCE [LARGE SCALE GENOMIC DNA]</scope>
    <source>
        <strain evidence="2 3">YZ-48</strain>
    </source>
</reference>
<organism evidence="2 3">
    <name type="scientific">Flavobacterium sedimenticola</name>
    <dbReference type="NCBI Taxonomy" id="3043286"/>
    <lineage>
        <taxon>Bacteria</taxon>
        <taxon>Pseudomonadati</taxon>
        <taxon>Bacteroidota</taxon>
        <taxon>Flavobacteriia</taxon>
        <taxon>Flavobacteriales</taxon>
        <taxon>Flavobacteriaceae</taxon>
        <taxon>Flavobacterium</taxon>
    </lineage>
</organism>
<sequence>MKKAIFMMAVAGAFVFNACKSDTAKATEETTTTTTAAEPAAEAETASIVGTWKMSDVDLGMEVPKGKEKVIEDMKKQMIAETVYTFNEDGSMTYKNPMVEPISATYTLNGSQLMVTNPTTKKTDTMTVDELSANKLVLSSQQGNHKAVMTFTK</sequence>
<dbReference type="EMBL" id="JASGBP010000005">
    <property type="protein sequence ID" value="MDI9257595.1"/>
    <property type="molecule type" value="Genomic_DNA"/>
</dbReference>
<proteinExistence type="predicted"/>
<comment type="caution">
    <text evidence="2">The sequence shown here is derived from an EMBL/GenBank/DDBJ whole genome shotgun (WGS) entry which is preliminary data.</text>
</comment>
<evidence type="ECO:0000313" key="2">
    <source>
        <dbReference type="EMBL" id="MDI9257595.1"/>
    </source>
</evidence>
<dbReference type="Pfam" id="PF13648">
    <property type="entry name" value="Lipocalin_4"/>
    <property type="match status" value="1"/>
</dbReference>
<dbReference type="InterPro" id="IPR024311">
    <property type="entry name" value="Lipocalin-like"/>
</dbReference>
<protein>
    <submittedName>
        <fullName evidence="2">Lipocalin family protein</fullName>
    </submittedName>
</protein>
<keyword evidence="3" id="KW-1185">Reference proteome</keyword>
<dbReference type="Proteomes" id="UP001230035">
    <property type="component" value="Unassembled WGS sequence"/>
</dbReference>
<gene>
    <name evidence="2" type="ORF">QHT84_09225</name>
</gene>
<evidence type="ECO:0000259" key="1">
    <source>
        <dbReference type="Pfam" id="PF13648"/>
    </source>
</evidence>
<accession>A0ABT6XRH1</accession>
<dbReference type="RefSeq" id="WP_283239273.1">
    <property type="nucleotide sequence ID" value="NZ_JASGBP010000005.1"/>
</dbReference>